<keyword evidence="4" id="KW-1185">Reference proteome</keyword>
<evidence type="ECO:0000313" key="4">
    <source>
        <dbReference type="Proteomes" id="UP001257659"/>
    </source>
</evidence>
<organism evidence="3 4">
    <name type="scientific">Mesonia maritima</name>
    <dbReference type="NCBI Taxonomy" id="1793873"/>
    <lineage>
        <taxon>Bacteria</taxon>
        <taxon>Pseudomonadati</taxon>
        <taxon>Bacteroidota</taxon>
        <taxon>Flavobacteriia</taxon>
        <taxon>Flavobacteriales</taxon>
        <taxon>Flavobacteriaceae</taxon>
        <taxon>Mesonia</taxon>
    </lineage>
</organism>
<dbReference type="EMBL" id="JAVDQA010000001">
    <property type="protein sequence ID" value="MDR6299674.1"/>
    <property type="molecule type" value="Genomic_DNA"/>
</dbReference>
<dbReference type="Proteomes" id="UP001257659">
    <property type="component" value="Unassembled WGS sequence"/>
</dbReference>
<keyword evidence="2" id="KW-0732">Signal</keyword>
<evidence type="ECO:0000256" key="1">
    <source>
        <dbReference type="ARBA" id="ARBA00007613"/>
    </source>
</evidence>
<comment type="subcellular location">
    <subcellularLocation>
        <location evidence="2">Cell membrane</location>
        <topology evidence="2">Lipid-anchor</topology>
    </subcellularLocation>
</comment>
<dbReference type="InterPro" id="IPR010131">
    <property type="entry name" value="MdtP/NodT-like"/>
</dbReference>
<evidence type="ECO:0000256" key="2">
    <source>
        <dbReference type="RuleBase" id="RU362097"/>
    </source>
</evidence>
<dbReference type="InterPro" id="IPR003423">
    <property type="entry name" value="OMP_efflux"/>
</dbReference>
<dbReference type="Pfam" id="PF02321">
    <property type="entry name" value="OEP"/>
    <property type="match status" value="2"/>
</dbReference>
<evidence type="ECO:0000313" key="3">
    <source>
        <dbReference type="EMBL" id="MDR6299674.1"/>
    </source>
</evidence>
<proteinExistence type="inferred from homology"/>
<keyword evidence="2" id="KW-0564">Palmitate</keyword>
<sequence length="466" mass="52623">MKTLYKLKYLAITIAFLSLQSCFVAKDYERPIVVEEENFRTDKLPQDSLTMATVSWREIFTDPVLQDYIEEGLENNIDIRVALQQILSAEAYLKQGKAGYFPSLTGNASWTHQELSKNSQFGSFFNSAIDQYEVTADLSWEADIWGKIRSQKRAFGARYLQSVAAHKAVKTRLISNIASTYYQLLAVDEQIKITQRTIDNRESSIETTEALKDAGNVTEVGVKQTEAQLYTAQAILVDLKKQARLLENTMSILLGESPMEIPRSELENQNITTELNTGVPAQLLSNRPDVLAAEYKFRNSFEMTNVARSNFYPSLTLTASGGFQSLEFDKLFNANSLFATVVGGLTQPIFQRRQIRTQFEVAKSEQEQARLQFKQAILTASKEVSDAMYSYNAATEKIELKEKEFNAYQTATDYSEELLDNGLANYLEVLRSRENALNSQLDLINAKYNQLDALVSLYEALGGGWQ</sequence>
<dbReference type="PANTHER" id="PTHR30203:SF33">
    <property type="entry name" value="BLR4455 PROTEIN"/>
    <property type="match status" value="1"/>
</dbReference>
<dbReference type="PROSITE" id="PS51257">
    <property type="entry name" value="PROKAR_LIPOPROTEIN"/>
    <property type="match status" value="1"/>
</dbReference>
<keyword evidence="2" id="KW-1134">Transmembrane beta strand</keyword>
<reference evidence="3 4" key="1">
    <citation type="submission" date="2023-07" db="EMBL/GenBank/DDBJ databases">
        <title>Genomic Encyclopedia of Type Strains, Phase IV (KMG-IV): sequencing the most valuable type-strain genomes for metagenomic binning, comparative biology and taxonomic classification.</title>
        <authorList>
            <person name="Goeker M."/>
        </authorList>
    </citation>
    <scope>NUCLEOTIDE SEQUENCE [LARGE SCALE GENOMIC DNA]</scope>
    <source>
        <strain evidence="3 4">DSM 102814</strain>
    </source>
</reference>
<name>A0ABU1K246_9FLAO</name>
<protein>
    <submittedName>
        <fullName evidence="3">NodT family efflux transporter outer membrane factor (OMF) lipoprotein</fullName>
    </submittedName>
</protein>
<comment type="caution">
    <text evidence="3">The sequence shown here is derived from an EMBL/GenBank/DDBJ whole genome shotgun (WGS) entry which is preliminary data.</text>
</comment>
<dbReference type="NCBIfam" id="TIGR01845">
    <property type="entry name" value="outer_NodT"/>
    <property type="match status" value="1"/>
</dbReference>
<keyword evidence="2" id="KW-0812">Transmembrane</keyword>
<feature type="signal peptide" evidence="2">
    <location>
        <begin position="1"/>
        <end position="25"/>
    </location>
</feature>
<gene>
    <name evidence="3" type="ORF">GGR31_000290</name>
</gene>
<dbReference type="Gene3D" id="2.20.200.10">
    <property type="entry name" value="Outer membrane efflux proteins (OEP)"/>
    <property type="match status" value="1"/>
</dbReference>
<keyword evidence="2 3" id="KW-0449">Lipoprotein</keyword>
<accession>A0ABU1K246</accession>
<dbReference type="Gene3D" id="1.20.1600.10">
    <property type="entry name" value="Outer membrane efflux proteins (OEP)"/>
    <property type="match status" value="1"/>
</dbReference>
<dbReference type="SUPFAM" id="SSF56954">
    <property type="entry name" value="Outer membrane efflux proteins (OEP)"/>
    <property type="match status" value="1"/>
</dbReference>
<keyword evidence="2" id="KW-0472">Membrane</keyword>
<comment type="similarity">
    <text evidence="1 2">Belongs to the outer membrane factor (OMF) (TC 1.B.17) family.</text>
</comment>
<feature type="chain" id="PRO_5045001799" evidence="2">
    <location>
        <begin position="26"/>
        <end position="466"/>
    </location>
</feature>
<dbReference type="RefSeq" id="WP_309726565.1">
    <property type="nucleotide sequence ID" value="NZ_JAVDQA010000001.1"/>
</dbReference>
<dbReference type="PANTHER" id="PTHR30203">
    <property type="entry name" value="OUTER MEMBRANE CATION EFFLUX PROTEIN"/>
    <property type="match status" value="1"/>
</dbReference>